<gene>
    <name evidence="2" type="ORF">V7S43_008600</name>
</gene>
<dbReference type="EMBL" id="JBIMZQ010000017">
    <property type="protein sequence ID" value="KAL3666348.1"/>
    <property type="molecule type" value="Genomic_DNA"/>
</dbReference>
<keyword evidence="3" id="KW-1185">Reference proteome</keyword>
<comment type="caution">
    <text evidence="2">The sequence shown here is derived from an EMBL/GenBank/DDBJ whole genome shotgun (WGS) entry which is preliminary data.</text>
</comment>
<name>A0ABD3FHE7_9STRA</name>
<protein>
    <submittedName>
        <fullName evidence="2">Uncharacterized protein</fullName>
    </submittedName>
</protein>
<dbReference type="Proteomes" id="UP001632037">
    <property type="component" value="Unassembled WGS sequence"/>
</dbReference>
<reference evidence="2 3" key="1">
    <citation type="submission" date="2024-09" db="EMBL/GenBank/DDBJ databases">
        <title>Genome sequencing and assembly of Phytophthora oleae, isolate VK10A, causative agent of rot of olive drupes.</title>
        <authorList>
            <person name="Conti Taguali S."/>
            <person name="Riolo M."/>
            <person name="La Spada F."/>
            <person name="Cacciola S.O."/>
            <person name="Dionisio G."/>
        </authorList>
    </citation>
    <scope>NUCLEOTIDE SEQUENCE [LARGE SCALE GENOMIC DNA]</scope>
    <source>
        <strain evidence="2 3">VK10A</strain>
    </source>
</reference>
<proteinExistence type="predicted"/>
<organism evidence="2 3">
    <name type="scientific">Phytophthora oleae</name>
    <dbReference type="NCBI Taxonomy" id="2107226"/>
    <lineage>
        <taxon>Eukaryota</taxon>
        <taxon>Sar</taxon>
        <taxon>Stramenopiles</taxon>
        <taxon>Oomycota</taxon>
        <taxon>Peronosporomycetes</taxon>
        <taxon>Peronosporales</taxon>
        <taxon>Peronosporaceae</taxon>
        <taxon>Phytophthora</taxon>
    </lineage>
</organism>
<feature type="region of interest" description="Disordered" evidence="1">
    <location>
        <begin position="1"/>
        <end position="20"/>
    </location>
</feature>
<evidence type="ECO:0000313" key="2">
    <source>
        <dbReference type="EMBL" id="KAL3666348.1"/>
    </source>
</evidence>
<evidence type="ECO:0000313" key="3">
    <source>
        <dbReference type="Proteomes" id="UP001632037"/>
    </source>
</evidence>
<sequence length="79" mass="8299">MRVANEQLQDEPASIGVQGGKMPDQRKVIMVMASVITRGIHARVGVGDGDADVTTQVGRADSNALHGVRCTGTTRGRTP</sequence>
<accession>A0ABD3FHE7</accession>
<evidence type="ECO:0000256" key="1">
    <source>
        <dbReference type="SAM" id="MobiDB-lite"/>
    </source>
</evidence>
<dbReference type="AlphaFoldDB" id="A0ABD3FHE7"/>